<evidence type="ECO:0000313" key="2">
    <source>
        <dbReference type="EMBL" id="VFA97652.1"/>
    </source>
</evidence>
<gene>
    <name evidence="2" type="ORF">NCTC10797_01416</name>
</gene>
<dbReference type="Proteomes" id="UP000290439">
    <property type="component" value="Chromosome"/>
</dbReference>
<feature type="transmembrane region" description="Helical" evidence="1">
    <location>
        <begin position="12"/>
        <end position="32"/>
    </location>
</feature>
<accession>A0A4U8VWA4</accession>
<reference evidence="2 3" key="1">
    <citation type="submission" date="2019-02" db="EMBL/GenBank/DDBJ databases">
        <authorList>
            <consortium name="Pathogen Informatics"/>
        </authorList>
    </citation>
    <scope>NUCLEOTIDE SEQUENCE [LARGE SCALE GENOMIC DNA]</scope>
    <source>
        <strain evidence="2 3">3012STDY6756504</strain>
    </source>
</reference>
<keyword evidence="1" id="KW-0812">Transmembrane</keyword>
<organism evidence="2 3">
    <name type="scientific">Nocardia cyriacigeorgica</name>
    <dbReference type="NCBI Taxonomy" id="135487"/>
    <lineage>
        <taxon>Bacteria</taxon>
        <taxon>Bacillati</taxon>
        <taxon>Actinomycetota</taxon>
        <taxon>Actinomycetes</taxon>
        <taxon>Mycobacteriales</taxon>
        <taxon>Nocardiaceae</taxon>
        <taxon>Nocardia</taxon>
    </lineage>
</organism>
<evidence type="ECO:0000256" key="1">
    <source>
        <dbReference type="SAM" id="Phobius"/>
    </source>
</evidence>
<name>A0A4U8VWA4_9NOCA</name>
<dbReference type="AlphaFoldDB" id="A0A4U8VWA4"/>
<proteinExistence type="predicted"/>
<dbReference type="EMBL" id="LR215973">
    <property type="protein sequence ID" value="VFA97652.1"/>
    <property type="molecule type" value="Genomic_DNA"/>
</dbReference>
<feature type="transmembrane region" description="Helical" evidence="1">
    <location>
        <begin position="44"/>
        <end position="76"/>
    </location>
</feature>
<evidence type="ECO:0000313" key="3">
    <source>
        <dbReference type="Proteomes" id="UP000290439"/>
    </source>
</evidence>
<keyword evidence="1" id="KW-0472">Membrane</keyword>
<sequence>MGVKASPVCIGALIGAIAGTFLISPVAAFYLAPALTLSAISGEAMLFTIALLGACLLTGILAGAGMGGAFGCAVAADRRSGGFRCRGDL</sequence>
<protein>
    <submittedName>
        <fullName evidence="2">Uncharacterized protein</fullName>
    </submittedName>
</protein>
<keyword evidence="1" id="KW-1133">Transmembrane helix</keyword>